<evidence type="ECO:0000313" key="3">
    <source>
        <dbReference type="Proteomes" id="UP000388235"/>
    </source>
</evidence>
<gene>
    <name evidence="2" type="ORF">GH975_03910</name>
</gene>
<dbReference type="PANTHER" id="PTHR15887">
    <property type="entry name" value="TRANSMEMBRANE PROTEIN 69"/>
    <property type="match status" value="1"/>
</dbReference>
<dbReference type="AlphaFoldDB" id="A0A5Q2QD40"/>
<dbReference type="Pfam" id="PF11911">
    <property type="entry name" value="DUF3429"/>
    <property type="match status" value="1"/>
</dbReference>
<reference evidence="2 3" key="1">
    <citation type="submission" date="2019-11" db="EMBL/GenBank/DDBJ databases">
        <authorList>
            <person name="Khan S.A."/>
            <person name="Jeon C.O."/>
            <person name="Chun B.H."/>
        </authorList>
    </citation>
    <scope>NUCLEOTIDE SEQUENCE [LARGE SCALE GENOMIC DNA]</scope>
    <source>
        <strain evidence="2 3">IMCC 1097</strain>
    </source>
</reference>
<dbReference type="KEGG" id="llp:GH975_03910"/>
<dbReference type="EMBL" id="CP045871">
    <property type="protein sequence ID" value="QGG79760.1"/>
    <property type="molecule type" value="Genomic_DNA"/>
</dbReference>
<dbReference type="InterPro" id="IPR021836">
    <property type="entry name" value="DUF3429"/>
</dbReference>
<evidence type="ECO:0000313" key="2">
    <source>
        <dbReference type="EMBL" id="QGG79760.1"/>
    </source>
</evidence>
<name>A0A5Q2QD40_9GAMM</name>
<feature type="transmembrane region" description="Helical" evidence="1">
    <location>
        <begin position="33"/>
        <end position="51"/>
    </location>
</feature>
<sequence>MDMKWLRILGYAGLAPFAATAMGHWAGLPVDRVGLVYGAVILSFLGGIQWGSALHASAGQRERLVASVVPSLIAWIAVLLAQPFASVVLIGGFIGQWLFDRRHANAAQWPLEFVVLRTHLTLGACVGLGALLV</sequence>
<organism evidence="2 3">
    <name type="scientific">Litorivicinus lipolyticus</name>
    <dbReference type="NCBI Taxonomy" id="418701"/>
    <lineage>
        <taxon>Bacteria</taxon>
        <taxon>Pseudomonadati</taxon>
        <taxon>Pseudomonadota</taxon>
        <taxon>Gammaproteobacteria</taxon>
        <taxon>Oceanospirillales</taxon>
        <taxon>Litorivicinaceae</taxon>
        <taxon>Litorivicinus</taxon>
    </lineage>
</organism>
<keyword evidence="3" id="KW-1185">Reference proteome</keyword>
<keyword evidence="1" id="KW-0472">Membrane</keyword>
<feature type="transmembrane region" description="Helical" evidence="1">
    <location>
        <begin position="72"/>
        <end position="94"/>
    </location>
</feature>
<protein>
    <submittedName>
        <fullName evidence="2">DUF3429 family protein</fullName>
    </submittedName>
</protein>
<dbReference type="RefSeq" id="WP_153713264.1">
    <property type="nucleotide sequence ID" value="NZ_CP045871.1"/>
</dbReference>
<accession>A0A5Q2QD40</accession>
<dbReference type="Proteomes" id="UP000388235">
    <property type="component" value="Chromosome"/>
</dbReference>
<keyword evidence="1" id="KW-1133">Transmembrane helix</keyword>
<evidence type="ECO:0000256" key="1">
    <source>
        <dbReference type="SAM" id="Phobius"/>
    </source>
</evidence>
<keyword evidence="1" id="KW-0812">Transmembrane</keyword>
<dbReference type="OrthoDB" id="8591832at2"/>
<proteinExistence type="predicted"/>
<feature type="transmembrane region" description="Helical" evidence="1">
    <location>
        <begin position="114"/>
        <end position="132"/>
    </location>
</feature>
<dbReference type="PANTHER" id="PTHR15887:SF1">
    <property type="entry name" value="TRANSMEMBRANE PROTEIN 69"/>
    <property type="match status" value="1"/>
</dbReference>